<proteinExistence type="predicted"/>
<reference evidence="1" key="1">
    <citation type="submission" date="2013-07" db="EMBL/GenBank/DDBJ databases">
        <title>The genome of an arbuscular mycorrhizal fungus provides insights into the evolution of the oldest plant symbiosis.</title>
        <authorList>
            <consortium name="DOE Joint Genome Institute"/>
            <person name="Tisserant E."/>
            <person name="Malbreil M."/>
            <person name="Kuo A."/>
            <person name="Kohler A."/>
            <person name="Symeonidi A."/>
            <person name="Balestrini R."/>
            <person name="Charron P."/>
            <person name="Duensing N."/>
            <person name="Frei-dit-Frey N."/>
            <person name="Gianinazzi-Pearson V."/>
            <person name="Gilbert B."/>
            <person name="Handa Y."/>
            <person name="Hijri M."/>
            <person name="Kaul R."/>
            <person name="Kawaguchi M."/>
            <person name="Krajinski F."/>
            <person name="Lammers P."/>
            <person name="Lapierre D."/>
            <person name="Masclaux F.G."/>
            <person name="Murat C."/>
            <person name="Morin E."/>
            <person name="Ndikumana S."/>
            <person name="Pagni M."/>
            <person name="Petitpierre D."/>
            <person name="Requena N."/>
            <person name="Rosikiewicz P."/>
            <person name="Riley R."/>
            <person name="Saito K."/>
            <person name="San Clemente H."/>
            <person name="Shapiro H."/>
            <person name="van Tuinen D."/>
            <person name="Becard G."/>
            <person name="Bonfante P."/>
            <person name="Paszkowski U."/>
            <person name="Shachar-Hill Y."/>
            <person name="Young J.P."/>
            <person name="Sanders I.R."/>
            <person name="Henrissat B."/>
            <person name="Rensing S.A."/>
            <person name="Grigoriev I.V."/>
            <person name="Corradi N."/>
            <person name="Roux C."/>
            <person name="Martin F."/>
        </authorList>
    </citation>
    <scope>NUCLEOTIDE SEQUENCE</scope>
    <source>
        <strain evidence="1">DAOM 197198</strain>
    </source>
</reference>
<evidence type="ECO:0000313" key="1">
    <source>
        <dbReference type="EMBL" id="ESA00362.1"/>
    </source>
</evidence>
<protein>
    <submittedName>
        <fullName evidence="1">Uncharacterized protein</fullName>
    </submittedName>
</protein>
<dbReference type="HOGENOM" id="CLU_1907787_0_0_1"/>
<dbReference type="EMBL" id="KI297269">
    <property type="protein sequence ID" value="ESA00362.1"/>
    <property type="molecule type" value="Genomic_DNA"/>
</dbReference>
<name>U9SZ20_RHIID</name>
<sequence>MLDNNINIYVVPAFYIGRRADQEMIKPYSLSFNLLGVTINLHFYFSIEDLTKAVGQEKLWNAQALIIRQNGKILIKTPIDEFYSKPKQDDNDCVFRINVSEYNNNFNFSNKGKVVAIWDCEVDIPGLTKFKES</sequence>
<gene>
    <name evidence="1" type="ORF">GLOINDRAFT_87475</name>
</gene>
<dbReference type="AlphaFoldDB" id="U9SZ20"/>
<accession>U9SZ20</accession>
<organism evidence="1">
    <name type="scientific">Rhizophagus irregularis (strain DAOM 181602 / DAOM 197198 / MUCL 43194)</name>
    <name type="common">Arbuscular mycorrhizal fungus</name>
    <name type="synonym">Glomus intraradices</name>
    <dbReference type="NCBI Taxonomy" id="747089"/>
    <lineage>
        <taxon>Eukaryota</taxon>
        <taxon>Fungi</taxon>
        <taxon>Fungi incertae sedis</taxon>
        <taxon>Mucoromycota</taxon>
        <taxon>Glomeromycotina</taxon>
        <taxon>Glomeromycetes</taxon>
        <taxon>Glomerales</taxon>
        <taxon>Glomeraceae</taxon>
        <taxon>Rhizophagus</taxon>
    </lineage>
</organism>